<dbReference type="AlphaFoldDB" id="A0A8T1WJQ6"/>
<evidence type="ECO:0000256" key="1">
    <source>
        <dbReference type="SAM" id="MobiDB-lite"/>
    </source>
</evidence>
<comment type="caution">
    <text evidence="2">The sequence shown here is derived from an EMBL/GenBank/DDBJ whole genome shotgun (WGS) entry which is preliminary data.</text>
</comment>
<organism evidence="2 3">
    <name type="scientific">Phytophthora boehmeriae</name>
    <dbReference type="NCBI Taxonomy" id="109152"/>
    <lineage>
        <taxon>Eukaryota</taxon>
        <taxon>Sar</taxon>
        <taxon>Stramenopiles</taxon>
        <taxon>Oomycota</taxon>
        <taxon>Peronosporomycetes</taxon>
        <taxon>Peronosporales</taxon>
        <taxon>Peronosporaceae</taxon>
        <taxon>Phytophthora</taxon>
    </lineage>
</organism>
<accession>A0A8T1WJQ6</accession>
<reference evidence="2" key="1">
    <citation type="submission" date="2021-02" db="EMBL/GenBank/DDBJ databases">
        <authorList>
            <person name="Palmer J.M."/>
        </authorList>
    </citation>
    <scope>NUCLEOTIDE SEQUENCE</scope>
    <source>
        <strain evidence="2">SCRP23</strain>
    </source>
</reference>
<evidence type="ECO:0000313" key="3">
    <source>
        <dbReference type="Proteomes" id="UP000693981"/>
    </source>
</evidence>
<feature type="region of interest" description="Disordered" evidence="1">
    <location>
        <begin position="1"/>
        <end position="33"/>
    </location>
</feature>
<feature type="compositionally biased region" description="Polar residues" evidence="1">
    <location>
        <begin position="1"/>
        <end position="14"/>
    </location>
</feature>
<dbReference type="EMBL" id="JAGDFL010000347">
    <property type="protein sequence ID" value="KAG7391949.1"/>
    <property type="molecule type" value="Genomic_DNA"/>
</dbReference>
<gene>
    <name evidence="2" type="ORF">PHYBOEH_006520</name>
</gene>
<dbReference type="Proteomes" id="UP000693981">
    <property type="component" value="Unassembled WGS sequence"/>
</dbReference>
<proteinExistence type="predicted"/>
<name>A0A8T1WJQ6_9STRA</name>
<dbReference type="OrthoDB" id="72397at2759"/>
<sequence>MGNLLTSLYPTPSAEQKRMRVGGGAISPPTPSSEPLFLDEVKAEPASWSEESYCRIFQRFIGLLPDSAGEILKQEQQYPLFKHRTPYALLLN</sequence>
<evidence type="ECO:0000313" key="2">
    <source>
        <dbReference type="EMBL" id="KAG7391949.1"/>
    </source>
</evidence>
<keyword evidence="3" id="KW-1185">Reference proteome</keyword>
<protein>
    <submittedName>
        <fullName evidence="2">Uncharacterized protein</fullName>
    </submittedName>
</protein>